<feature type="region of interest" description="Disordered" evidence="1">
    <location>
        <begin position="1"/>
        <end position="56"/>
    </location>
</feature>
<sequence>MAGHDDDDDDEDDDNGQTNNHLQPQAAPQARDAVKLRGDEREEQQSSTSKQQSSIPMGPSPGFLVFLCPLPLPLPLPLLLLLLLPRTLPRTPPPLLDPINTAFSLLQPPTSANLSAGRVNYLSPIGTLSSSLFLPHRIDARTTRGFSTTTGPGPAEYSRRIIDKLIIRSRSRS</sequence>
<protein>
    <submittedName>
        <fullName evidence="3">Uncharacterized protein</fullName>
    </submittedName>
</protein>
<feature type="transmembrane region" description="Helical" evidence="2">
    <location>
        <begin position="63"/>
        <end position="84"/>
    </location>
</feature>
<evidence type="ECO:0000313" key="4">
    <source>
        <dbReference type="Proteomes" id="UP000663671"/>
    </source>
</evidence>
<proteinExistence type="predicted"/>
<evidence type="ECO:0000313" key="3">
    <source>
        <dbReference type="EMBL" id="QSS66864.1"/>
    </source>
</evidence>
<dbReference type="EMBL" id="CP069116">
    <property type="protein sequence ID" value="QSS66864.1"/>
    <property type="molecule type" value="Genomic_DNA"/>
</dbReference>
<organism evidence="3 4">
    <name type="scientific">Ajellomyces capsulatus</name>
    <name type="common">Darling's disease fungus</name>
    <name type="synonym">Histoplasma capsulatum</name>
    <dbReference type="NCBI Taxonomy" id="5037"/>
    <lineage>
        <taxon>Eukaryota</taxon>
        <taxon>Fungi</taxon>
        <taxon>Dikarya</taxon>
        <taxon>Ascomycota</taxon>
        <taxon>Pezizomycotina</taxon>
        <taxon>Eurotiomycetes</taxon>
        <taxon>Eurotiomycetidae</taxon>
        <taxon>Onygenales</taxon>
        <taxon>Ajellomycetaceae</taxon>
        <taxon>Histoplasma</taxon>
    </lineage>
</organism>
<feature type="compositionally biased region" description="Basic and acidic residues" evidence="1">
    <location>
        <begin position="32"/>
        <end position="44"/>
    </location>
</feature>
<evidence type="ECO:0000256" key="1">
    <source>
        <dbReference type="SAM" id="MobiDB-lite"/>
    </source>
</evidence>
<dbReference type="VEuPathDB" id="FungiDB:I7I51_03076"/>
<evidence type="ECO:0000256" key="2">
    <source>
        <dbReference type="SAM" id="Phobius"/>
    </source>
</evidence>
<keyword evidence="2" id="KW-0472">Membrane</keyword>
<feature type="compositionally biased region" description="Acidic residues" evidence="1">
    <location>
        <begin position="1"/>
        <end position="15"/>
    </location>
</feature>
<gene>
    <name evidence="3" type="ORF">I7I51_03076</name>
</gene>
<keyword evidence="2" id="KW-1133">Transmembrane helix</keyword>
<dbReference type="AlphaFoldDB" id="A0A8A1MQ20"/>
<dbReference type="Proteomes" id="UP000663671">
    <property type="component" value="Chromosome 6"/>
</dbReference>
<feature type="compositionally biased region" description="Low complexity" evidence="1">
    <location>
        <begin position="45"/>
        <end position="54"/>
    </location>
</feature>
<accession>A0A8A1MQ20</accession>
<reference evidence="3" key="1">
    <citation type="submission" date="2021-01" db="EMBL/GenBank/DDBJ databases">
        <title>Chromosome-level genome assembly of a human fungal pathogen reveals clustering of transcriptionally co-regulated genes.</title>
        <authorList>
            <person name="Voorhies M."/>
            <person name="Cohen S."/>
            <person name="Shea T.P."/>
            <person name="Petrus S."/>
            <person name="Munoz J.F."/>
            <person name="Poplawski S."/>
            <person name="Goldman W.E."/>
            <person name="Michael T."/>
            <person name="Cuomo C.A."/>
            <person name="Sil A."/>
            <person name="Beyhan S."/>
        </authorList>
    </citation>
    <scope>NUCLEOTIDE SEQUENCE</scope>
    <source>
        <strain evidence="3">WU24</strain>
    </source>
</reference>
<keyword evidence="2" id="KW-0812">Transmembrane</keyword>
<name>A0A8A1MQ20_AJECA</name>